<dbReference type="EMBL" id="CP049801">
    <property type="protein sequence ID" value="QIO06517.1"/>
    <property type="molecule type" value="Genomic_DNA"/>
</dbReference>
<accession>A0A6G8RX98</accession>
<dbReference type="Pfam" id="PF10881">
    <property type="entry name" value="DUF2726"/>
    <property type="match status" value="1"/>
</dbReference>
<keyword evidence="1" id="KW-0812">Transmembrane</keyword>
<feature type="domain" description="DUF2726" evidence="2">
    <location>
        <begin position="47"/>
        <end position="137"/>
    </location>
</feature>
<reference evidence="3 4" key="1">
    <citation type="submission" date="2020-03" db="EMBL/GenBank/DDBJ databases">
        <authorList>
            <person name="Zhu W."/>
        </authorList>
    </citation>
    <scope>NUCLEOTIDE SEQUENCE [LARGE SCALE GENOMIC DNA]</scope>
    <source>
        <strain evidence="3 4">323-1</strain>
    </source>
</reference>
<dbReference type="InterPro" id="IPR024402">
    <property type="entry name" value="DUF2726"/>
</dbReference>
<evidence type="ECO:0000256" key="1">
    <source>
        <dbReference type="SAM" id="Phobius"/>
    </source>
</evidence>
<evidence type="ECO:0000313" key="4">
    <source>
        <dbReference type="Proteomes" id="UP000502297"/>
    </source>
</evidence>
<name>A0A6G8RX98_9GAMM</name>
<keyword evidence="1" id="KW-0472">Membrane</keyword>
<evidence type="ECO:0000259" key="2">
    <source>
        <dbReference type="Pfam" id="PF10881"/>
    </source>
</evidence>
<feature type="transmembrane region" description="Helical" evidence="1">
    <location>
        <begin position="6"/>
        <end position="25"/>
    </location>
</feature>
<keyword evidence="1" id="KW-1133">Transmembrane helix</keyword>
<protein>
    <submittedName>
        <fullName evidence="3">DUF2726 domain-containing protein</fullName>
    </submittedName>
</protein>
<dbReference type="KEGG" id="asha:G8E00_11425"/>
<sequence length="158" mass="18293">MVHASQFTFFIIGCAFSIALFITIISEKVKSKSTAETTTNKREYYSKPVITRFETKMFQRLKQAFPDHHILVQVAFSSLITSDYMPTRNKFNRKVTDFVILNHHLDVICIIELDDPSHTGKEDEDAKRDAMLNEAGYRVVRYDHIPTVKHLQKEVIGK</sequence>
<gene>
    <name evidence="3" type="ORF">G8E00_11425</name>
</gene>
<organism evidence="3 4">
    <name type="scientific">Acinetobacter shaoyimingii</name>
    <dbReference type="NCBI Taxonomy" id="2715164"/>
    <lineage>
        <taxon>Bacteria</taxon>
        <taxon>Pseudomonadati</taxon>
        <taxon>Pseudomonadota</taxon>
        <taxon>Gammaproteobacteria</taxon>
        <taxon>Moraxellales</taxon>
        <taxon>Moraxellaceae</taxon>
        <taxon>Acinetobacter</taxon>
    </lineage>
</organism>
<proteinExistence type="predicted"/>
<dbReference type="Proteomes" id="UP000502297">
    <property type="component" value="Chromosome"/>
</dbReference>
<keyword evidence="4" id="KW-1185">Reference proteome</keyword>
<dbReference type="RefSeq" id="WP_166224743.1">
    <property type="nucleotide sequence ID" value="NZ_CP049801.1"/>
</dbReference>
<evidence type="ECO:0000313" key="3">
    <source>
        <dbReference type="EMBL" id="QIO06517.1"/>
    </source>
</evidence>
<dbReference type="AlphaFoldDB" id="A0A6G8RX98"/>